<dbReference type="GO" id="GO:0015099">
    <property type="term" value="F:nickel cation transmembrane transporter activity"/>
    <property type="evidence" value="ECO:0007669"/>
    <property type="project" value="UniProtKB-UniRule"/>
</dbReference>
<keyword evidence="5" id="KW-1003">Cell membrane</keyword>
<feature type="transmembrane region" description="Helical" evidence="13">
    <location>
        <begin position="73"/>
        <end position="94"/>
    </location>
</feature>
<keyword evidence="16" id="KW-1185">Reference proteome</keyword>
<feature type="transmembrane region" description="Helical" evidence="13">
    <location>
        <begin position="159"/>
        <end position="177"/>
    </location>
</feature>
<keyword evidence="10" id="KW-0921">Nickel transport</keyword>
<evidence type="ECO:0000256" key="10">
    <source>
        <dbReference type="ARBA" id="ARBA00023112"/>
    </source>
</evidence>
<organism evidence="15 16">
    <name type="scientific">Breznakiella homolactica</name>
    <dbReference type="NCBI Taxonomy" id="2798577"/>
    <lineage>
        <taxon>Bacteria</taxon>
        <taxon>Pseudomonadati</taxon>
        <taxon>Spirochaetota</taxon>
        <taxon>Spirochaetia</taxon>
        <taxon>Spirochaetales</taxon>
        <taxon>Breznakiellaceae</taxon>
        <taxon>Breznakiella</taxon>
    </lineage>
</organism>
<dbReference type="KEGG" id="bhc:JFL75_05320"/>
<dbReference type="AlphaFoldDB" id="A0A7T8BBR4"/>
<evidence type="ECO:0000256" key="14">
    <source>
        <dbReference type="SAM" id="SignalP"/>
    </source>
</evidence>
<evidence type="ECO:0000256" key="11">
    <source>
        <dbReference type="ARBA" id="ARBA00023136"/>
    </source>
</evidence>
<keyword evidence="9" id="KW-0406">Ion transport</keyword>
<dbReference type="Pfam" id="PF03824">
    <property type="entry name" value="NicO"/>
    <property type="match status" value="1"/>
</dbReference>
<evidence type="ECO:0000256" key="9">
    <source>
        <dbReference type="ARBA" id="ARBA00023065"/>
    </source>
</evidence>
<sequence>MRILRTILFFVFFLFTCLTVSANPFLGGGDDEAPAPAPVLSRGANQRLIDAQFIFREKIAEALSAFKDGRSPFMVVAVLLGAFIYGVLHAAGPGHRKAVVFSLFLTRNAKPWEPAAAGFLSAAVHAGTGLAIVGIFSLISGAAARISAVDNASLYMEGFSFAALGLAGLVLGTIKAISMVRRRNNPGGSCVFHGTGTPENNVNSGSRERSIYMVAAVSSFVPCPGATMVLLLALYLNLTFIGVFGVLAMSVGMGIVISAAGYLAYFGREGLFMRFKSRGRTIGTLADFLELFSYMFMVIFAFYTAAPFLISLF</sequence>
<comment type="subcellular location">
    <subcellularLocation>
        <location evidence="2 13">Cell membrane</location>
        <topology evidence="2 13">Multi-pass membrane protein</topology>
    </subcellularLocation>
</comment>
<keyword evidence="7 13" id="KW-0812">Transmembrane</keyword>
<evidence type="ECO:0000256" key="7">
    <source>
        <dbReference type="ARBA" id="ARBA00022692"/>
    </source>
</evidence>
<evidence type="ECO:0000256" key="2">
    <source>
        <dbReference type="ARBA" id="ARBA00004651"/>
    </source>
</evidence>
<accession>A0A7T8BBR4</accession>
<gene>
    <name evidence="15" type="ORF">JFL75_05320</name>
</gene>
<dbReference type="InterPro" id="IPR011541">
    <property type="entry name" value="Ni/Co_transpt_high_affinity"/>
</dbReference>
<protein>
    <recommendedName>
        <fullName evidence="13">Nickel/cobalt efflux system</fullName>
    </recommendedName>
</protein>
<evidence type="ECO:0000313" key="15">
    <source>
        <dbReference type="EMBL" id="QQO10340.1"/>
    </source>
</evidence>
<evidence type="ECO:0000256" key="5">
    <source>
        <dbReference type="ARBA" id="ARBA00022475"/>
    </source>
</evidence>
<proteinExistence type="inferred from homology"/>
<evidence type="ECO:0000256" key="12">
    <source>
        <dbReference type="ARBA" id="ARBA00023285"/>
    </source>
</evidence>
<feature type="transmembrane region" description="Helical" evidence="13">
    <location>
        <begin position="115"/>
        <end position="139"/>
    </location>
</feature>
<feature type="chain" id="PRO_5031092797" description="Nickel/cobalt efflux system" evidence="14">
    <location>
        <begin position="23"/>
        <end position="313"/>
    </location>
</feature>
<reference evidence="15" key="1">
    <citation type="submission" date="2021-01" db="EMBL/GenBank/DDBJ databases">
        <title>Description of Breznakiella homolactica.</title>
        <authorList>
            <person name="Song Y."/>
            <person name="Brune A."/>
        </authorList>
    </citation>
    <scope>NUCLEOTIDE SEQUENCE</scope>
    <source>
        <strain evidence="15">RmG30</strain>
    </source>
</reference>
<evidence type="ECO:0000313" key="16">
    <source>
        <dbReference type="Proteomes" id="UP000595917"/>
    </source>
</evidence>
<dbReference type="PANTHER" id="PTHR40659:SF1">
    <property type="entry name" value="NICKEL_COBALT EFFLUX SYSTEM RCNA"/>
    <property type="match status" value="1"/>
</dbReference>
<dbReference type="PANTHER" id="PTHR40659">
    <property type="entry name" value="NICKEL/COBALT EFFLUX SYSTEM RCNA"/>
    <property type="match status" value="1"/>
</dbReference>
<feature type="signal peptide" evidence="14">
    <location>
        <begin position="1"/>
        <end position="22"/>
    </location>
</feature>
<comment type="function">
    <text evidence="1">Efflux system for nickel and cobalt.</text>
</comment>
<name>A0A7T8BBR4_9SPIR</name>
<dbReference type="GO" id="GO:0046583">
    <property type="term" value="F:monoatomic cation efflux transmembrane transporter activity"/>
    <property type="evidence" value="ECO:0007669"/>
    <property type="project" value="TreeGrafter"/>
</dbReference>
<feature type="transmembrane region" description="Helical" evidence="13">
    <location>
        <begin position="288"/>
        <end position="310"/>
    </location>
</feature>
<dbReference type="Proteomes" id="UP000595917">
    <property type="component" value="Chromosome"/>
</dbReference>
<dbReference type="EMBL" id="CP067089">
    <property type="protein sequence ID" value="QQO10340.1"/>
    <property type="molecule type" value="Genomic_DNA"/>
</dbReference>
<dbReference type="GO" id="GO:0032025">
    <property type="term" value="P:response to cobalt ion"/>
    <property type="evidence" value="ECO:0007669"/>
    <property type="project" value="TreeGrafter"/>
</dbReference>
<keyword evidence="12" id="KW-0170">Cobalt</keyword>
<evidence type="ECO:0000256" key="3">
    <source>
        <dbReference type="ARBA" id="ARBA00022426"/>
    </source>
</evidence>
<dbReference type="GO" id="GO:0005886">
    <property type="term" value="C:plasma membrane"/>
    <property type="evidence" value="ECO:0007669"/>
    <property type="project" value="UniProtKB-SubCell"/>
</dbReference>
<evidence type="ECO:0000256" key="1">
    <source>
        <dbReference type="ARBA" id="ARBA00002510"/>
    </source>
</evidence>
<keyword evidence="4 13" id="KW-0813">Transport</keyword>
<dbReference type="RefSeq" id="WP_215627644.1">
    <property type="nucleotide sequence ID" value="NZ_CP067089.2"/>
</dbReference>
<feature type="transmembrane region" description="Helical" evidence="13">
    <location>
        <begin position="241"/>
        <end position="267"/>
    </location>
</feature>
<keyword evidence="14" id="KW-0732">Signal</keyword>
<keyword evidence="8 13" id="KW-1133">Transmembrane helix</keyword>
<keyword evidence="3" id="KW-0171">Cobalt transport</keyword>
<evidence type="ECO:0000256" key="4">
    <source>
        <dbReference type="ARBA" id="ARBA00022448"/>
    </source>
</evidence>
<dbReference type="InterPro" id="IPR051224">
    <property type="entry name" value="NiCoT_RcnA"/>
</dbReference>
<comment type="similarity">
    <text evidence="13">Belongs to the NiCoT transporter (TC 2.A.52) family.</text>
</comment>
<evidence type="ECO:0000256" key="6">
    <source>
        <dbReference type="ARBA" id="ARBA00022596"/>
    </source>
</evidence>
<keyword evidence="11 13" id="KW-0472">Membrane</keyword>
<evidence type="ECO:0000256" key="13">
    <source>
        <dbReference type="RuleBase" id="RU362101"/>
    </source>
</evidence>
<keyword evidence="6" id="KW-0533">Nickel</keyword>
<dbReference type="GO" id="GO:0010045">
    <property type="term" value="P:response to nickel cation"/>
    <property type="evidence" value="ECO:0007669"/>
    <property type="project" value="TreeGrafter"/>
</dbReference>
<feature type="transmembrane region" description="Helical" evidence="13">
    <location>
        <begin position="211"/>
        <end position="235"/>
    </location>
</feature>
<evidence type="ECO:0000256" key="8">
    <source>
        <dbReference type="ARBA" id="ARBA00022989"/>
    </source>
</evidence>
<dbReference type="GO" id="GO:0006824">
    <property type="term" value="P:cobalt ion transport"/>
    <property type="evidence" value="ECO:0007669"/>
    <property type="project" value="UniProtKB-KW"/>
</dbReference>